<dbReference type="EMBL" id="BTSY01000006">
    <property type="protein sequence ID" value="GMT32762.1"/>
    <property type="molecule type" value="Genomic_DNA"/>
</dbReference>
<protein>
    <submittedName>
        <fullName evidence="2">Uncharacterized protein</fullName>
    </submittedName>
</protein>
<name>A0AAV5WP17_9BILA</name>
<proteinExistence type="predicted"/>
<feature type="non-terminal residue" evidence="2">
    <location>
        <position position="1"/>
    </location>
</feature>
<feature type="transmembrane region" description="Helical" evidence="1">
    <location>
        <begin position="6"/>
        <end position="31"/>
    </location>
</feature>
<keyword evidence="1" id="KW-0812">Transmembrane</keyword>
<keyword evidence="3" id="KW-1185">Reference proteome</keyword>
<evidence type="ECO:0000313" key="2">
    <source>
        <dbReference type="EMBL" id="GMT32762.1"/>
    </source>
</evidence>
<comment type="caution">
    <text evidence="2">The sequence shown here is derived from an EMBL/GenBank/DDBJ whole genome shotgun (WGS) entry which is preliminary data.</text>
</comment>
<sequence>LQKPTMGFIIEIALLGVSLPFQTVLISIVCVNDTGMGRLVKKEGVASMEKMEKFKSSRISSNWISQWECRMETSKLCGRVVKNEEIKDKY</sequence>
<evidence type="ECO:0000313" key="3">
    <source>
        <dbReference type="Proteomes" id="UP001432322"/>
    </source>
</evidence>
<keyword evidence="1" id="KW-1133">Transmembrane helix</keyword>
<gene>
    <name evidence="2" type="ORF">PFISCL1PPCAC_24059</name>
</gene>
<evidence type="ECO:0000256" key="1">
    <source>
        <dbReference type="SAM" id="Phobius"/>
    </source>
</evidence>
<accession>A0AAV5WP17</accession>
<dbReference type="Proteomes" id="UP001432322">
    <property type="component" value="Unassembled WGS sequence"/>
</dbReference>
<keyword evidence="1" id="KW-0472">Membrane</keyword>
<reference evidence="2" key="1">
    <citation type="submission" date="2023-10" db="EMBL/GenBank/DDBJ databases">
        <title>Genome assembly of Pristionchus species.</title>
        <authorList>
            <person name="Yoshida K."/>
            <person name="Sommer R.J."/>
        </authorList>
    </citation>
    <scope>NUCLEOTIDE SEQUENCE</scope>
    <source>
        <strain evidence="2">RS5133</strain>
    </source>
</reference>
<dbReference type="AlphaFoldDB" id="A0AAV5WP17"/>
<organism evidence="2 3">
    <name type="scientific">Pristionchus fissidentatus</name>
    <dbReference type="NCBI Taxonomy" id="1538716"/>
    <lineage>
        <taxon>Eukaryota</taxon>
        <taxon>Metazoa</taxon>
        <taxon>Ecdysozoa</taxon>
        <taxon>Nematoda</taxon>
        <taxon>Chromadorea</taxon>
        <taxon>Rhabditida</taxon>
        <taxon>Rhabditina</taxon>
        <taxon>Diplogasteromorpha</taxon>
        <taxon>Diplogasteroidea</taxon>
        <taxon>Neodiplogasteridae</taxon>
        <taxon>Pristionchus</taxon>
    </lineage>
</organism>